<comment type="caution">
    <text evidence="1">The sequence shown here is derived from an EMBL/GenBank/DDBJ whole genome shotgun (WGS) entry which is preliminary data.</text>
</comment>
<reference evidence="1 2" key="1">
    <citation type="journal article" date="2011" name="PLoS Pathog.">
        <title>Dynamic evolution of pathogenicity revealed by sequencing and comparative genomics of 19 Pseudomonas syringae isolates.</title>
        <authorList>
            <person name="Baltrus D.A."/>
            <person name="Nishimura M.T."/>
            <person name="Romanchuk A."/>
            <person name="Chang J.H."/>
            <person name="Mukhtar M.S."/>
            <person name="Cherkis K."/>
            <person name="Roach J."/>
            <person name="Grant S.R."/>
            <person name="Jones C.D."/>
            <person name="Dangl J.L."/>
        </authorList>
    </citation>
    <scope>NUCLEOTIDE SEQUENCE [LARGE SCALE GENOMIC DNA]</scope>
    <source>
        <strain evidence="2">race 4</strain>
    </source>
</reference>
<dbReference type="HOGENOM" id="CLU_3055152_0_0_6"/>
<proteinExistence type="predicted"/>
<dbReference type="Proteomes" id="UP000005466">
    <property type="component" value="Unassembled WGS sequence"/>
</dbReference>
<name>F3CGW2_PSESG</name>
<sequence>PAVALQLLSSIIDDQPWASEELEQCLASIIQADRTLEEDIRYQQLREYLRRRR</sequence>
<protein>
    <submittedName>
        <fullName evidence="1">Uncharacterized protein</fullName>
    </submittedName>
</protein>
<gene>
    <name evidence="1" type="ORF">Pgy4_36665</name>
</gene>
<dbReference type="EMBL" id="ADWY01002807">
    <property type="protein sequence ID" value="EGH18504.1"/>
    <property type="molecule type" value="Genomic_DNA"/>
</dbReference>
<evidence type="ECO:0000313" key="1">
    <source>
        <dbReference type="EMBL" id="EGH18504.1"/>
    </source>
</evidence>
<accession>F3CGW2</accession>
<feature type="non-terminal residue" evidence="1">
    <location>
        <position position="1"/>
    </location>
</feature>
<dbReference type="AlphaFoldDB" id="F3CGW2"/>
<evidence type="ECO:0000313" key="2">
    <source>
        <dbReference type="Proteomes" id="UP000005466"/>
    </source>
</evidence>
<organism evidence="1 2">
    <name type="scientific">Pseudomonas savastanoi pv. glycinea str. race 4</name>
    <dbReference type="NCBI Taxonomy" id="875330"/>
    <lineage>
        <taxon>Bacteria</taxon>
        <taxon>Pseudomonadati</taxon>
        <taxon>Pseudomonadota</taxon>
        <taxon>Gammaproteobacteria</taxon>
        <taxon>Pseudomonadales</taxon>
        <taxon>Pseudomonadaceae</taxon>
        <taxon>Pseudomonas</taxon>
    </lineage>
</organism>